<evidence type="ECO:0000256" key="1">
    <source>
        <dbReference type="SAM" id="MobiDB-lite"/>
    </source>
</evidence>
<dbReference type="InterPro" id="IPR025558">
    <property type="entry name" value="DUF4283"/>
</dbReference>
<proteinExistence type="predicted"/>
<feature type="region of interest" description="Disordered" evidence="1">
    <location>
        <begin position="359"/>
        <end position="412"/>
    </location>
</feature>
<dbReference type="Proteomes" id="UP000077755">
    <property type="component" value="Chromosome 3"/>
</dbReference>
<evidence type="ECO:0000259" key="2">
    <source>
        <dbReference type="Pfam" id="PF14111"/>
    </source>
</evidence>
<feature type="domain" description="Zinc knuckle CX2CX4HX4C" evidence="3">
    <location>
        <begin position="186"/>
        <end position="229"/>
    </location>
</feature>
<gene>
    <name evidence="4" type="ORF">DCAR_0311872</name>
</gene>
<dbReference type="InterPro" id="IPR025836">
    <property type="entry name" value="Zn_knuckle_CX2CX4HX4C"/>
</dbReference>
<dbReference type="AlphaFoldDB" id="A0AAF0WN29"/>
<dbReference type="PANTHER" id="PTHR31286:SF183">
    <property type="entry name" value="CCHC-TYPE DOMAIN-CONTAINING PROTEIN"/>
    <property type="match status" value="1"/>
</dbReference>
<keyword evidence="5" id="KW-1185">Reference proteome</keyword>
<organism evidence="4 5">
    <name type="scientific">Daucus carota subsp. sativus</name>
    <name type="common">Carrot</name>
    <dbReference type="NCBI Taxonomy" id="79200"/>
    <lineage>
        <taxon>Eukaryota</taxon>
        <taxon>Viridiplantae</taxon>
        <taxon>Streptophyta</taxon>
        <taxon>Embryophyta</taxon>
        <taxon>Tracheophyta</taxon>
        <taxon>Spermatophyta</taxon>
        <taxon>Magnoliopsida</taxon>
        <taxon>eudicotyledons</taxon>
        <taxon>Gunneridae</taxon>
        <taxon>Pentapetalae</taxon>
        <taxon>asterids</taxon>
        <taxon>campanulids</taxon>
        <taxon>Apiales</taxon>
        <taxon>Apiaceae</taxon>
        <taxon>Apioideae</taxon>
        <taxon>Scandiceae</taxon>
        <taxon>Daucinae</taxon>
        <taxon>Daucus</taxon>
        <taxon>Daucus sect. Daucus</taxon>
    </lineage>
</organism>
<accession>A0AAF0WN29</accession>
<evidence type="ECO:0000313" key="4">
    <source>
        <dbReference type="EMBL" id="WOG92599.1"/>
    </source>
</evidence>
<reference evidence="4" key="2">
    <citation type="submission" date="2022-03" db="EMBL/GenBank/DDBJ databases">
        <title>Draft title - Genomic analysis of global carrot germplasm unveils the trajectory of domestication and the origin of high carotenoid orange carrot.</title>
        <authorList>
            <person name="Iorizzo M."/>
            <person name="Ellison S."/>
            <person name="Senalik D."/>
            <person name="Macko-Podgorni A."/>
            <person name="Grzebelus D."/>
            <person name="Bostan H."/>
            <person name="Rolling W."/>
            <person name="Curaba J."/>
            <person name="Simon P."/>
        </authorList>
    </citation>
    <scope>NUCLEOTIDE SEQUENCE</scope>
    <source>
        <tissue evidence="4">Leaf</tissue>
    </source>
</reference>
<reference evidence="4" key="1">
    <citation type="journal article" date="2016" name="Nat. Genet.">
        <title>A high-quality carrot genome assembly provides new insights into carotenoid accumulation and asterid genome evolution.</title>
        <authorList>
            <person name="Iorizzo M."/>
            <person name="Ellison S."/>
            <person name="Senalik D."/>
            <person name="Zeng P."/>
            <person name="Satapoomin P."/>
            <person name="Huang J."/>
            <person name="Bowman M."/>
            <person name="Iovene M."/>
            <person name="Sanseverino W."/>
            <person name="Cavagnaro P."/>
            <person name="Yildiz M."/>
            <person name="Macko-Podgorni A."/>
            <person name="Moranska E."/>
            <person name="Grzebelus E."/>
            <person name="Grzebelus D."/>
            <person name="Ashrafi H."/>
            <person name="Zheng Z."/>
            <person name="Cheng S."/>
            <person name="Spooner D."/>
            <person name="Van Deynze A."/>
            <person name="Simon P."/>
        </authorList>
    </citation>
    <scope>NUCLEOTIDE SEQUENCE</scope>
    <source>
        <tissue evidence="4">Leaf</tissue>
    </source>
</reference>
<evidence type="ECO:0000313" key="5">
    <source>
        <dbReference type="Proteomes" id="UP000077755"/>
    </source>
</evidence>
<feature type="region of interest" description="Disordered" evidence="1">
    <location>
        <begin position="260"/>
        <end position="286"/>
    </location>
</feature>
<dbReference type="Pfam" id="PF14111">
    <property type="entry name" value="DUF4283"/>
    <property type="match status" value="1"/>
</dbReference>
<dbReference type="EMBL" id="CP093345">
    <property type="protein sequence ID" value="WOG92599.1"/>
    <property type="molecule type" value="Genomic_DNA"/>
</dbReference>
<dbReference type="PANTHER" id="PTHR31286">
    <property type="entry name" value="GLYCINE-RICH CELL WALL STRUCTURAL PROTEIN 1.8-LIKE"/>
    <property type="match status" value="1"/>
</dbReference>
<name>A0AAF0WN29_DAUCS</name>
<feature type="domain" description="DUF4283" evidence="2">
    <location>
        <begin position="42"/>
        <end position="119"/>
    </location>
</feature>
<dbReference type="KEGG" id="dcr:108212420"/>
<evidence type="ECO:0000259" key="3">
    <source>
        <dbReference type="Pfam" id="PF14392"/>
    </source>
</evidence>
<dbReference type="Pfam" id="PF14392">
    <property type="entry name" value="zf-CCHC_4"/>
    <property type="match status" value="1"/>
</dbReference>
<protein>
    <recommendedName>
        <fullName evidence="6">CCHC-type domain-containing protein</fullName>
    </recommendedName>
</protein>
<sequence>MAGEGSYEQEMEDRFARITFEEEEERGLSYEGVTEELSEIDVRWCLVGRFLTESSIDFQAMQNKMASLWKPGRGVYVKELEPNRYIFQFYHEVDIKRVIDGSPWTFGRYQLVIQRLKEGDDPRVVPLNRLDIWVQLHGMSHGFMSQRVVKDIGNYIGTFVESDGNNFVGVWRDFLRVRVSLNLDLPLKRRMKLKRSAEQWCWVEFKYEGVPTFCFVCGLVGHSEKFCEKIFDTPLEMIEKPYGAWMRAEPRRRSHTIGSKWLRQGGQPPVTNQGTNPARKGGDGVAQTAGKVSTEITQNPGIVGIEREFVGTAKQIGLIGGKGEIGGNLNEVGALITNSNFAKDREIITASENSGLILSDPKRRRVDEPSTNSPNKETEIVDVPMTEEYSTEVKNQKNLLPAGSAGQTRLEL</sequence>
<evidence type="ECO:0008006" key="6">
    <source>
        <dbReference type="Google" id="ProtNLM"/>
    </source>
</evidence>
<dbReference type="InterPro" id="IPR040256">
    <property type="entry name" value="At4g02000-like"/>
</dbReference>